<organism evidence="3 4">
    <name type="scientific">Cupriavidus campinensis</name>
    <dbReference type="NCBI Taxonomy" id="151783"/>
    <lineage>
        <taxon>Bacteria</taxon>
        <taxon>Pseudomonadati</taxon>
        <taxon>Pseudomonadota</taxon>
        <taxon>Betaproteobacteria</taxon>
        <taxon>Burkholderiales</taxon>
        <taxon>Burkholderiaceae</taxon>
        <taxon>Cupriavidus</taxon>
    </lineage>
</organism>
<feature type="chain" id="PRO_5046406916" evidence="1">
    <location>
        <begin position="35"/>
        <end position="313"/>
    </location>
</feature>
<dbReference type="Gene3D" id="3.40.190.10">
    <property type="entry name" value="Periplasmic binding protein-like II"/>
    <property type="match status" value="1"/>
</dbReference>
<dbReference type="CDD" id="cd13611">
    <property type="entry name" value="PBP2_YehZ"/>
    <property type="match status" value="1"/>
</dbReference>
<evidence type="ECO:0000259" key="2">
    <source>
        <dbReference type="Pfam" id="PF04069"/>
    </source>
</evidence>
<name>A0ABY3EQT8_9BURK</name>
<dbReference type="Proteomes" id="UP000318943">
    <property type="component" value="Unassembled WGS sequence"/>
</dbReference>
<dbReference type="InterPro" id="IPR007210">
    <property type="entry name" value="ABC_Gly_betaine_transp_sub-bd"/>
</dbReference>
<dbReference type="EMBL" id="VCIZ01000004">
    <property type="protein sequence ID" value="TSP13219.1"/>
    <property type="molecule type" value="Genomic_DNA"/>
</dbReference>
<keyword evidence="1" id="KW-0732">Signal</keyword>
<evidence type="ECO:0000313" key="3">
    <source>
        <dbReference type="EMBL" id="TSP13219.1"/>
    </source>
</evidence>
<dbReference type="Gene3D" id="3.40.190.120">
    <property type="entry name" value="Osmoprotection protein (prox), domain 2"/>
    <property type="match status" value="1"/>
</dbReference>
<dbReference type="Pfam" id="PF04069">
    <property type="entry name" value="OpuAC"/>
    <property type="match status" value="1"/>
</dbReference>
<accession>A0ABY3EQT8</accession>
<feature type="signal peptide" evidence="1">
    <location>
        <begin position="1"/>
        <end position="34"/>
    </location>
</feature>
<dbReference type="SUPFAM" id="SSF53850">
    <property type="entry name" value="Periplasmic binding protein-like II"/>
    <property type="match status" value="1"/>
</dbReference>
<sequence>MGMQRNWERRLFWLFAVVGVAAAAVLLGTAPARAQQPAGEPVRVGGKNFTEQLILSSMTTQYLRAKGINTEVTSGLGSTLMRQAMESGQLDVVWDYTGTALIVFNKVEEKLDAEQSYARVKQLDAAKGLIWLDASRVNNTYALAMPKERAEPGLTTLSAYAAKLREKAADDKARPFAVDMEFAARPDGLEPLKAAYQLPLGRKDVIQLDPGLVYTALKNNQVDLGLVYATDGRVKGFDLVLLEDDLHFFPPYNAVPVVRKAVLDKRPELAGLLNALSAQLDNAAMTDMNYQVDIGQQPVDKVAGDFLRSHGLI</sequence>
<reference evidence="3 4" key="1">
    <citation type="submission" date="2019-05" db="EMBL/GenBank/DDBJ databases">
        <title>Whole genome sequence analysis of Cupriavidus campinensis S14E4C strain.</title>
        <authorList>
            <person name="Abbaszade G."/>
            <person name="Szabo A."/>
            <person name="Toumi M."/>
            <person name="Toth E."/>
        </authorList>
    </citation>
    <scope>NUCLEOTIDE SEQUENCE [LARGE SCALE GENOMIC DNA]</scope>
    <source>
        <strain evidence="3 4">S14E4C</strain>
    </source>
</reference>
<protein>
    <submittedName>
        <fullName evidence="3">Glycine betaine ABC transporter substrate-binding protein</fullName>
    </submittedName>
</protein>
<proteinExistence type="predicted"/>
<feature type="domain" description="ABC-type glycine betaine transport system substrate-binding" evidence="2">
    <location>
        <begin position="41"/>
        <end position="308"/>
    </location>
</feature>
<keyword evidence="4" id="KW-1185">Reference proteome</keyword>
<evidence type="ECO:0000313" key="4">
    <source>
        <dbReference type="Proteomes" id="UP000318943"/>
    </source>
</evidence>
<gene>
    <name evidence="3" type="ORF">FGG12_10010</name>
</gene>
<dbReference type="RefSeq" id="WP_144197503.1">
    <property type="nucleotide sequence ID" value="NZ_VCIZ01000004.1"/>
</dbReference>
<evidence type="ECO:0000256" key="1">
    <source>
        <dbReference type="SAM" id="SignalP"/>
    </source>
</evidence>
<comment type="caution">
    <text evidence="3">The sequence shown here is derived from an EMBL/GenBank/DDBJ whole genome shotgun (WGS) entry which is preliminary data.</text>
</comment>